<evidence type="ECO:0000256" key="2">
    <source>
        <dbReference type="SAM" id="MobiDB-lite"/>
    </source>
</evidence>
<feature type="compositionally biased region" description="Basic and acidic residues" evidence="2">
    <location>
        <begin position="800"/>
        <end position="809"/>
    </location>
</feature>
<feature type="region of interest" description="Disordered" evidence="2">
    <location>
        <begin position="225"/>
        <end position="246"/>
    </location>
</feature>
<feature type="compositionally biased region" description="Basic and acidic residues" evidence="2">
    <location>
        <begin position="754"/>
        <end position="778"/>
    </location>
</feature>
<feature type="region of interest" description="Disordered" evidence="2">
    <location>
        <begin position="454"/>
        <end position="631"/>
    </location>
</feature>
<dbReference type="InterPro" id="IPR000237">
    <property type="entry name" value="GRIP_dom"/>
</dbReference>
<feature type="compositionally biased region" description="Basic and acidic residues" evidence="2">
    <location>
        <begin position="535"/>
        <end position="544"/>
    </location>
</feature>
<feature type="coiled-coil region" evidence="1">
    <location>
        <begin position="356"/>
        <end position="397"/>
    </location>
</feature>
<feature type="compositionally biased region" description="Polar residues" evidence="2">
    <location>
        <begin position="593"/>
        <end position="603"/>
    </location>
</feature>
<sequence length="899" mass="94545">MSQLTGTGLLGALNESPLGASPSSSFLFGRASSSGPQQTSGFASLQTPAATTAAKAASASLSASAAAASSFFSTLTSTLASGTFPAPSRHRSAETPRGTADGLVANAITGGEVASGNAATPLRTAPRDSPSASGVPAPAKPYQLFDEDDPPATPGEGADDAGGDLAEKLMLQRLVRRRERELRAALKRMRKLEETVAAQGAERHQERELLLDVLKQNGLFEADPSRKARGVEAASRPDEEGVASFSQADGQVGCTDTRAADELTEDDALMGIQKLANLLRQLEEENRVLLLFAQMVFPTYPGFSGATPLHAAPRESAWTAVSRTGQQRRPPLDFEDLRTSWLEQEEARGVAAVQAQHLALATAREWEQQAQKAEQEGAELRATVAELKQQVAKVTKEKAHLLVGRLQRAGAAPSGSHASSARRLDACEGRERDLCPNCLAVSAAAARAVEAANAASGKSQDAQSADSRNLLNGGEGASGEKGGGATPSARDEATGGAVRKERGDPPDWEREGERGDGALGEASHGEPEQAAGRRTSQDETRSPIDSEEVCGGTGSEKKGVCDSSPEDGAPEGVARANREASGSPFSFVEGTKESGNTVSSACTKATRKRPGDASPLAATERDESPESSLRAEVAELKRKLEEAQSAFGRHREQAWELLGEKEETLNRLRQKLATLQRQRQGPSAALNDSDAPGSDVYVDASVGSAASHLTFGASMPIGGVDPGAVVQEMAVRQTQALTEIRGLQDALQQAREEVLRERGESERLRRKLKDASKLRDSQGRATSLPGAGGDGTGGCQENVEAPRGRENTRKTSVSASLEGVEEDDGVIRDGQYLRNVLIRYVQYQRGGNEKAAVSLLPVLATVLKMNEDERRQMLETGGTGPLAGAAGALYAVAQHLGLP</sequence>
<organism evidence="4">
    <name type="scientific">Neospora caninum (strain Liverpool)</name>
    <dbReference type="NCBI Taxonomy" id="572307"/>
    <lineage>
        <taxon>Eukaryota</taxon>
        <taxon>Sar</taxon>
        <taxon>Alveolata</taxon>
        <taxon>Apicomplexa</taxon>
        <taxon>Conoidasida</taxon>
        <taxon>Coccidia</taxon>
        <taxon>Eucoccidiorida</taxon>
        <taxon>Eimeriorina</taxon>
        <taxon>Sarcocystidae</taxon>
        <taxon>Neospora</taxon>
    </lineage>
</organism>
<dbReference type="PROSITE" id="PS50913">
    <property type="entry name" value="GRIP"/>
    <property type="match status" value="1"/>
</dbReference>
<feature type="region of interest" description="Disordered" evidence="2">
    <location>
        <begin position="754"/>
        <end position="819"/>
    </location>
</feature>
<proteinExistence type="predicted"/>
<feature type="compositionally biased region" description="Gly residues" evidence="2">
    <location>
        <begin position="473"/>
        <end position="485"/>
    </location>
</feature>
<protein>
    <submittedName>
        <fullName evidence="4">GRIP domain-containing protein, putative</fullName>
    </submittedName>
</protein>
<dbReference type="AlphaFoldDB" id="A0A0F7UEK6"/>
<evidence type="ECO:0000259" key="3">
    <source>
        <dbReference type="PROSITE" id="PS50913"/>
    </source>
</evidence>
<name>A0A0F7UEK6_NEOCL</name>
<dbReference type="Pfam" id="PF01465">
    <property type="entry name" value="GRIP"/>
    <property type="match status" value="1"/>
</dbReference>
<feature type="compositionally biased region" description="Polar residues" evidence="2">
    <location>
        <begin position="36"/>
        <end position="48"/>
    </location>
</feature>
<feature type="region of interest" description="Disordered" evidence="2">
    <location>
        <begin position="1"/>
        <end position="56"/>
    </location>
</feature>
<feature type="domain" description="GRIP" evidence="3">
    <location>
        <begin position="823"/>
        <end position="876"/>
    </location>
</feature>
<evidence type="ECO:0000256" key="1">
    <source>
        <dbReference type="SAM" id="Coils"/>
    </source>
</evidence>
<dbReference type="Gene3D" id="1.10.220.60">
    <property type="entry name" value="GRIP domain"/>
    <property type="match status" value="1"/>
</dbReference>
<dbReference type="EMBL" id="LN714484">
    <property type="protein sequence ID" value="CEL68304.1"/>
    <property type="molecule type" value="Genomic_DNA"/>
</dbReference>
<feature type="coiled-coil region" evidence="1">
    <location>
        <begin position="175"/>
        <end position="202"/>
    </location>
</feature>
<gene>
    <name evidence="4" type="ORF">BN1204_040750</name>
</gene>
<feature type="compositionally biased region" description="Low complexity" evidence="2">
    <location>
        <begin position="21"/>
        <end position="35"/>
    </location>
</feature>
<dbReference type="PANTHER" id="PTHR23159">
    <property type="entry name" value="CENTROSOMAL PROTEIN 2"/>
    <property type="match status" value="1"/>
</dbReference>
<keyword evidence="1" id="KW-0175">Coiled coil</keyword>
<reference evidence="4" key="1">
    <citation type="journal article" date="2015" name="PLoS ONE">
        <title>Comprehensive Evaluation of Toxoplasma gondii VEG and Neospora caninum LIV Genomes with Tachyzoite Stage Transcriptome and Proteome Defines Novel Transcript Features.</title>
        <authorList>
            <person name="Ramaprasad A."/>
            <person name="Mourier T."/>
            <person name="Naeem R."/>
            <person name="Malas T.B."/>
            <person name="Moussa E."/>
            <person name="Panigrahi A."/>
            <person name="Vermont S.J."/>
            <person name="Otto T.D."/>
            <person name="Wastling J."/>
            <person name="Pain A."/>
        </authorList>
    </citation>
    <scope>NUCLEOTIDE SEQUENCE</scope>
    <source>
        <strain evidence="4">Liverpool</strain>
    </source>
</reference>
<feature type="compositionally biased region" description="Basic and acidic residues" evidence="2">
    <location>
        <begin position="489"/>
        <end position="516"/>
    </location>
</feature>
<evidence type="ECO:0000313" key="4">
    <source>
        <dbReference type="EMBL" id="CEL68304.1"/>
    </source>
</evidence>
<accession>A0A0F7UEK6</accession>
<feature type="region of interest" description="Disordered" evidence="2">
    <location>
        <begin position="112"/>
        <end position="162"/>
    </location>
</feature>
<dbReference type="PANTHER" id="PTHR23159:SF31">
    <property type="entry name" value="CENTROSOME-ASSOCIATED PROTEIN CEP250 ISOFORM X1"/>
    <property type="match status" value="1"/>
</dbReference>
<feature type="compositionally biased region" description="Basic and acidic residues" evidence="2">
    <location>
        <begin position="225"/>
        <end position="239"/>
    </location>
</feature>
<feature type="compositionally biased region" description="Polar residues" evidence="2">
    <location>
        <begin position="457"/>
        <end position="470"/>
    </location>
</feature>